<evidence type="ECO:0000256" key="1">
    <source>
        <dbReference type="ARBA" id="ARBA00004123"/>
    </source>
</evidence>
<dbReference type="SUPFAM" id="SSF54171">
    <property type="entry name" value="DNA-binding domain"/>
    <property type="match status" value="1"/>
</dbReference>
<keyword evidence="14" id="KW-0805">Transcription regulation</keyword>
<dbReference type="Proteomes" id="UP001642464">
    <property type="component" value="Unassembled WGS sequence"/>
</dbReference>
<evidence type="ECO:0000256" key="22">
    <source>
        <dbReference type="ARBA" id="ARBA00038851"/>
    </source>
</evidence>
<feature type="region of interest" description="Disordered" evidence="25">
    <location>
        <begin position="641"/>
        <end position="693"/>
    </location>
</feature>
<gene>
    <name evidence="28" type="ORF">SCF082_LOCUS47057</name>
</gene>
<keyword evidence="9" id="KW-0521">NADP</keyword>
<evidence type="ECO:0000256" key="6">
    <source>
        <dbReference type="ARBA" id="ARBA00022692"/>
    </source>
</evidence>
<dbReference type="PROSITE" id="PS01017">
    <property type="entry name" value="STEROL_REDUCT_1"/>
    <property type="match status" value="1"/>
</dbReference>
<accession>A0ABP0RKD0</accession>
<feature type="compositionally biased region" description="Polar residues" evidence="25">
    <location>
        <begin position="641"/>
        <end position="655"/>
    </location>
</feature>
<comment type="similarity">
    <text evidence="3">Belongs to the ERG4/ERG24 family.</text>
</comment>
<evidence type="ECO:0000256" key="25">
    <source>
        <dbReference type="SAM" id="MobiDB-lite"/>
    </source>
</evidence>
<evidence type="ECO:0000256" key="14">
    <source>
        <dbReference type="ARBA" id="ARBA00023015"/>
    </source>
</evidence>
<keyword evidence="8" id="KW-0256">Endoplasmic reticulum</keyword>
<keyword evidence="13" id="KW-0756">Sterol biosynthesis</keyword>
<evidence type="ECO:0000256" key="19">
    <source>
        <dbReference type="ARBA" id="ARBA00023166"/>
    </source>
</evidence>
<dbReference type="InterPro" id="IPR001171">
    <property type="entry name" value="ERG24_DHCR-like"/>
</dbReference>
<evidence type="ECO:0000256" key="13">
    <source>
        <dbReference type="ARBA" id="ARBA00023011"/>
    </source>
</evidence>
<keyword evidence="10" id="KW-0752">Steroid biosynthesis</keyword>
<evidence type="ECO:0000259" key="27">
    <source>
        <dbReference type="PROSITE" id="PS51032"/>
    </source>
</evidence>
<dbReference type="EMBL" id="CAXAMM010041654">
    <property type="protein sequence ID" value="CAK9100579.1"/>
    <property type="molecule type" value="Genomic_DNA"/>
</dbReference>
<protein>
    <recommendedName>
        <fullName evidence="23">7-dehydrocholesterol reductase</fullName>
        <ecNumber evidence="22">1.3.1.21</ecNumber>
    </recommendedName>
    <alternativeName>
        <fullName evidence="24">Sterol Delta(7)-reductase</fullName>
    </alternativeName>
</protein>
<evidence type="ECO:0000313" key="29">
    <source>
        <dbReference type="Proteomes" id="UP001642464"/>
    </source>
</evidence>
<keyword evidence="6 26" id="KW-0812">Transmembrane</keyword>
<dbReference type="PANTHER" id="PTHR21257:SF38">
    <property type="entry name" value="7-DEHYDROCHOLESTEROL REDUCTASE"/>
    <property type="match status" value="1"/>
</dbReference>
<dbReference type="InterPro" id="IPR016177">
    <property type="entry name" value="DNA-bd_dom_sf"/>
</dbReference>
<keyword evidence="19" id="KW-1207">Sterol metabolism</keyword>
<evidence type="ECO:0000256" key="5">
    <source>
        <dbReference type="ARBA" id="ARBA00022548"/>
    </source>
</evidence>
<keyword evidence="11 26" id="KW-1133">Transmembrane helix</keyword>
<evidence type="ECO:0000256" key="11">
    <source>
        <dbReference type="ARBA" id="ARBA00022989"/>
    </source>
</evidence>
<comment type="caution">
    <text evidence="28">The sequence shown here is derived from an EMBL/GenBank/DDBJ whole genome shotgun (WGS) entry which is preliminary data.</text>
</comment>
<evidence type="ECO:0000256" key="3">
    <source>
        <dbReference type="ARBA" id="ARBA00005402"/>
    </source>
</evidence>
<dbReference type="PROSITE" id="PS01018">
    <property type="entry name" value="STEROL_REDUCT_2"/>
    <property type="match status" value="1"/>
</dbReference>
<evidence type="ECO:0000256" key="2">
    <source>
        <dbReference type="ARBA" id="ARBA00004477"/>
    </source>
</evidence>
<evidence type="ECO:0000313" key="28">
    <source>
        <dbReference type="EMBL" id="CAK9100579.1"/>
    </source>
</evidence>
<evidence type="ECO:0000256" key="4">
    <source>
        <dbReference type="ARBA" id="ARBA00022516"/>
    </source>
</evidence>
<evidence type="ECO:0000256" key="23">
    <source>
        <dbReference type="ARBA" id="ARBA00039984"/>
    </source>
</evidence>
<dbReference type="EC" id="1.3.1.21" evidence="22"/>
<feature type="transmembrane region" description="Helical" evidence="26">
    <location>
        <begin position="116"/>
        <end position="133"/>
    </location>
</feature>
<keyword evidence="16" id="KW-0238">DNA-binding</keyword>
<evidence type="ECO:0000256" key="10">
    <source>
        <dbReference type="ARBA" id="ARBA00022955"/>
    </source>
</evidence>
<feature type="domain" description="AP2/ERF" evidence="27">
    <location>
        <begin position="560"/>
        <end position="616"/>
    </location>
</feature>
<feature type="transmembrane region" description="Helical" evidence="26">
    <location>
        <begin position="233"/>
        <end position="250"/>
    </location>
</feature>
<dbReference type="Gene3D" id="3.30.730.10">
    <property type="entry name" value="AP2/ERF domain"/>
    <property type="match status" value="1"/>
</dbReference>
<evidence type="ECO:0000256" key="24">
    <source>
        <dbReference type="ARBA" id="ARBA00042688"/>
    </source>
</evidence>
<evidence type="ECO:0000256" key="9">
    <source>
        <dbReference type="ARBA" id="ARBA00022857"/>
    </source>
</evidence>
<proteinExistence type="inferred from homology"/>
<keyword evidence="4" id="KW-0444">Lipid biosynthesis</keyword>
<keyword evidence="18" id="KW-0804">Transcription</keyword>
<feature type="region of interest" description="Disordered" evidence="25">
    <location>
        <begin position="1075"/>
        <end position="1099"/>
    </location>
</feature>
<keyword evidence="20" id="KW-0753">Steroid metabolism</keyword>
<dbReference type="PANTHER" id="PTHR21257">
    <property type="entry name" value="DELTA(14)-STEROL REDUCTASE"/>
    <property type="match status" value="1"/>
</dbReference>
<evidence type="ECO:0000256" key="8">
    <source>
        <dbReference type="ARBA" id="ARBA00022824"/>
    </source>
</evidence>
<comment type="subcellular location">
    <subcellularLocation>
        <location evidence="2">Endoplasmic reticulum membrane</location>
        <topology evidence="2">Multi-pass membrane protein</topology>
    </subcellularLocation>
    <subcellularLocation>
        <location evidence="1">Nucleus</location>
    </subcellularLocation>
</comment>
<evidence type="ECO:0000256" key="17">
    <source>
        <dbReference type="ARBA" id="ARBA00023136"/>
    </source>
</evidence>
<feature type="compositionally biased region" description="Basic and acidic residues" evidence="25">
    <location>
        <begin position="800"/>
        <end position="822"/>
    </location>
</feature>
<feature type="compositionally biased region" description="Low complexity" evidence="25">
    <location>
        <begin position="664"/>
        <end position="675"/>
    </location>
</feature>
<keyword evidence="29" id="KW-1185">Reference proteome</keyword>
<dbReference type="InterPro" id="IPR018083">
    <property type="entry name" value="Sterol_reductase_CS"/>
</dbReference>
<evidence type="ECO:0000256" key="18">
    <source>
        <dbReference type="ARBA" id="ARBA00023163"/>
    </source>
</evidence>
<evidence type="ECO:0000256" key="26">
    <source>
        <dbReference type="SAM" id="Phobius"/>
    </source>
</evidence>
<keyword evidence="15" id="KW-0443">Lipid metabolism</keyword>
<evidence type="ECO:0000256" key="21">
    <source>
        <dbReference type="ARBA" id="ARBA00023242"/>
    </source>
</evidence>
<feature type="transmembrane region" description="Helical" evidence="26">
    <location>
        <begin position="270"/>
        <end position="288"/>
    </location>
</feature>
<name>A0ABP0RKD0_9DINO</name>
<dbReference type="SMART" id="SM00380">
    <property type="entry name" value="AP2"/>
    <property type="match status" value="1"/>
</dbReference>
<organism evidence="28 29">
    <name type="scientific">Durusdinium trenchii</name>
    <dbReference type="NCBI Taxonomy" id="1381693"/>
    <lineage>
        <taxon>Eukaryota</taxon>
        <taxon>Sar</taxon>
        <taxon>Alveolata</taxon>
        <taxon>Dinophyceae</taxon>
        <taxon>Suessiales</taxon>
        <taxon>Symbiodiniaceae</taxon>
        <taxon>Durusdinium</taxon>
    </lineage>
</organism>
<dbReference type="InterPro" id="IPR001471">
    <property type="entry name" value="AP2/ERF_dom"/>
</dbReference>
<evidence type="ECO:0000256" key="20">
    <source>
        <dbReference type="ARBA" id="ARBA00023221"/>
    </source>
</evidence>
<evidence type="ECO:0000256" key="16">
    <source>
        <dbReference type="ARBA" id="ARBA00023125"/>
    </source>
</evidence>
<dbReference type="PROSITE" id="PS51032">
    <property type="entry name" value="AP2_ERF"/>
    <property type="match status" value="1"/>
</dbReference>
<reference evidence="28 29" key="1">
    <citation type="submission" date="2024-02" db="EMBL/GenBank/DDBJ databases">
        <authorList>
            <person name="Chen Y."/>
            <person name="Shah S."/>
            <person name="Dougan E. K."/>
            <person name="Thang M."/>
            <person name="Chan C."/>
        </authorList>
    </citation>
    <scope>NUCLEOTIDE SEQUENCE [LARGE SCALE GENOMIC DNA]</scope>
</reference>
<sequence>MWSGENNAKSQGLGPQAIRATAGPLALILSTQVTSIVLSRTVTAQGAFMDNLIKTGEDIVEQGLVQSLVRDAFDPAAWKIIAVYMVVQLLLMKFMPGEVYEGPTSPKGNRPIYVDNCFRCYVASFVLFFAGVHQGLFNGGIAFDYFPQLVASMNIFALGFCAMLYVKGAVAPSSTDSGFSGNPVFDFYWGSELYPRILGWDLKVFTNCRYGMTGWALLCTSFAFAQSERNDGIATNSIVISALLQVIYLAKFHIWERGYMFTIDIMHDRAGYYICWGCLVWVPALYTAHTGFLVNHPYQFSTAAAVAQGVFGVLSIWLNYSVDLERQNFRAADGKIKIWGKPAEYIVANYTTDDGKKHSSMLLHSGWWGLGRKINYTFELCAAFSWSMIWAHPDYLVPWFYFVFLFVLLVDRASRDDARCASKYGAKWEEYKAKVVGAALFRFAVRGMSKPGHAEDPAQSSSAYATRMPLPGAAGVSAVLERCWLRCNQQLHVLVNPRRVRELSWFIAGFGAGSFGDEVVIVRVEHMIESRGCKLTEIVLGGDQPHTQGKPGPVKRLSSPYRGVSFHSCTQRWRGRIKHGSKSEHLGYYTSDLEAAKAYNIAARGIHGINAQVNEGVEIVSEGTEFVRSQVLTTDRVAYSGQTNVSGDASGNATQRVKRERSESTVAAPSTSSSANRPGKRPRLVKRESDSSLTTVDMQDQQFHLSEHPAATIDPGLEQHDASVSCSAERSLEETAADWEDAFVKLWLDPSPTPDFDQVFDQAQKSCHNEAVLPGTYEDERQAPAQAPPPGQSQLQQQHQKQEEQQSRTELFEECKNDERNTLVDAKTGSSNTNVEPSAPPPEPLESQEQLQGATMAKLETTDASAPPRAKAAITVGQAQTFIPEAQVLANYQELGITHSDMQSDSFPNLTTAEVVAVPEGLFFASEELAVLDAQVVPALPLYDDDAVDHFPNQQLPQGSTEGGQLAVLEKPSNGAMPVLENPFSKAKLRRDAMKKGVKSSDPILRTKEEIYNFFQMLNSPPTVLLDVEGYHTETRTSTDGKGNTTTTTRKVTDFRCDVNISEFVYPFGKITVKKSKKSKSHEGPVTVEEMEQERAHPA</sequence>
<feature type="region of interest" description="Disordered" evidence="25">
    <location>
        <begin position="781"/>
        <end position="869"/>
    </location>
</feature>
<feature type="transmembrane region" description="Helical" evidence="26">
    <location>
        <begin position="145"/>
        <end position="166"/>
    </location>
</feature>
<keyword evidence="7" id="KW-0152">Cholesterol biosynthesis</keyword>
<dbReference type="InterPro" id="IPR036955">
    <property type="entry name" value="AP2/ERF_dom_sf"/>
</dbReference>
<dbReference type="Pfam" id="PF01222">
    <property type="entry name" value="ERG4_ERG24"/>
    <property type="match status" value="1"/>
</dbReference>
<keyword evidence="17 26" id="KW-0472">Membrane</keyword>
<keyword evidence="12" id="KW-0560">Oxidoreductase</keyword>
<dbReference type="Gene3D" id="1.20.120.1630">
    <property type="match status" value="1"/>
</dbReference>
<feature type="transmembrane region" description="Helical" evidence="26">
    <location>
        <begin position="76"/>
        <end position="95"/>
    </location>
</feature>
<feature type="transmembrane region" description="Helical" evidence="26">
    <location>
        <begin position="300"/>
        <end position="320"/>
    </location>
</feature>
<evidence type="ECO:0000256" key="12">
    <source>
        <dbReference type="ARBA" id="ARBA00023002"/>
    </source>
</evidence>
<evidence type="ECO:0000256" key="7">
    <source>
        <dbReference type="ARBA" id="ARBA00022778"/>
    </source>
</evidence>
<evidence type="ECO:0000256" key="15">
    <source>
        <dbReference type="ARBA" id="ARBA00023098"/>
    </source>
</evidence>
<keyword evidence="5" id="KW-0153">Cholesterol metabolism</keyword>
<keyword evidence="21" id="KW-0539">Nucleus</keyword>